<gene>
    <name evidence="1" type="ORF">DAEQUDRAFT_726089</name>
</gene>
<evidence type="ECO:0000313" key="2">
    <source>
        <dbReference type="Proteomes" id="UP000076727"/>
    </source>
</evidence>
<keyword evidence="2" id="KW-1185">Reference proteome</keyword>
<protein>
    <submittedName>
        <fullName evidence="1">Uncharacterized protein</fullName>
    </submittedName>
</protein>
<accession>A0A165QQF5</accession>
<dbReference type="AlphaFoldDB" id="A0A165QQF5"/>
<dbReference type="EMBL" id="KV429055">
    <property type="protein sequence ID" value="KZT69784.1"/>
    <property type="molecule type" value="Genomic_DNA"/>
</dbReference>
<name>A0A165QQF5_9APHY</name>
<organism evidence="1 2">
    <name type="scientific">Daedalea quercina L-15889</name>
    <dbReference type="NCBI Taxonomy" id="1314783"/>
    <lineage>
        <taxon>Eukaryota</taxon>
        <taxon>Fungi</taxon>
        <taxon>Dikarya</taxon>
        <taxon>Basidiomycota</taxon>
        <taxon>Agaricomycotina</taxon>
        <taxon>Agaricomycetes</taxon>
        <taxon>Polyporales</taxon>
        <taxon>Fomitopsis</taxon>
    </lineage>
</organism>
<dbReference type="Proteomes" id="UP000076727">
    <property type="component" value="Unassembled WGS sequence"/>
</dbReference>
<proteinExistence type="predicted"/>
<sequence>MGSLELALRRTSWPSLELVTIKARWSNQVSLGNNLSRWSIRPPCLYSGSGAKDYRRIFNRFLARSSEEYRAKRAI</sequence>
<reference evidence="1 2" key="1">
    <citation type="journal article" date="2016" name="Mol. Biol. Evol.">
        <title>Comparative Genomics of Early-Diverging Mushroom-Forming Fungi Provides Insights into the Origins of Lignocellulose Decay Capabilities.</title>
        <authorList>
            <person name="Nagy L.G."/>
            <person name="Riley R."/>
            <person name="Tritt A."/>
            <person name="Adam C."/>
            <person name="Daum C."/>
            <person name="Floudas D."/>
            <person name="Sun H."/>
            <person name="Yadav J.S."/>
            <person name="Pangilinan J."/>
            <person name="Larsson K.H."/>
            <person name="Matsuura K."/>
            <person name="Barry K."/>
            <person name="Labutti K."/>
            <person name="Kuo R."/>
            <person name="Ohm R.A."/>
            <person name="Bhattacharya S.S."/>
            <person name="Shirouzu T."/>
            <person name="Yoshinaga Y."/>
            <person name="Martin F.M."/>
            <person name="Grigoriev I.V."/>
            <person name="Hibbett D.S."/>
        </authorList>
    </citation>
    <scope>NUCLEOTIDE SEQUENCE [LARGE SCALE GENOMIC DNA]</scope>
    <source>
        <strain evidence="1 2">L-15889</strain>
    </source>
</reference>
<evidence type="ECO:0000313" key="1">
    <source>
        <dbReference type="EMBL" id="KZT69784.1"/>
    </source>
</evidence>